<keyword evidence="4" id="KW-0378">Hydrolase</keyword>
<dbReference type="Gene3D" id="3.20.20.370">
    <property type="entry name" value="Glycoside hydrolase/deacetylase"/>
    <property type="match status" value="1"/>
</dbReference>
<reference evidence="9" key="1">
    <citation type="submission" date="2021-11" db="EMBL/GenBank/DDBJ databases">
        <authorList>
            <person name="Herlambang A."/>
            <person name="Guo Y."/>
            <person name="Takashima Y."/>
            <person name="Nishizawa T."/>
        </authorList>
    </citation>
    <scope>NUCLEOTIDE SEQUENCE</scope>
    <source>
        <strain evidence="9">E1425</strain>
    </source>
</reference>
<gene>
    <name evidence="9" type="ORF">EMPS_10170</name>
</gene>
<dbReference type="Pfam" id="PF01522">
    <property type="entry name" value="Polysacc_deac_1"/>
    <property type="match status" value="1"/>
</dbReference>
<dbReference type="OrthoDB" id="407355at2759"/>
<dbReference type="InterPro" id="IPR002509">
    <property type="entry name" value="NODB_dom"/>
</dbReference>
<proteinExistence type="predicted"/>
<protein>
    <recommendedName>
        <fullName evidence="8">NodB homology domain-containing protein</fullName>
    </recommendedName>
</protein>
<dbReference type="GO" id="GO:0005975">
    <property type="term" value="P:carbohydrate metabolic process"/>
    <property type="evidence" value="ECO:0007669"/>
    <property type="project" value="InterPro"/>
</dbReference>
<evidence type="ECO:0000256" key="1">
    <source>
        <dbReference type="ARBA" id="ARBA00001941"/>
    </source>
</evidence>
<reference evidence="9" key="2">
    <citation type="journal article" date="2022" name="Microbiol. Resour. Announc.">
        <title>Whole-Genome Sequence of Entomortierella parvispora E1425, a Mucoromycotan Fungus Associated with Burkholderiaceae-Related Endosymbiotic Bacteria.</title>
        <authorList>
            <person name="Herlambang A."/>
            <person name="Guo Y."/>
            <person name="Takashima Y."/>
            <person name="Narisawa K."/>
            <person name="Ohta H."/>
            <person name="Nishizawa T."/>
        </authorList>
    </citation>
    <scope>NUCLEOTIDE SEQUENCE</scope>
    <source>
        <strain evidence="9">E1425</strain>
    </source>
</reference>
<evidence type="ECO:0000256" key="2">
    <source>
        <dbReference type="ARBA" id="ARBA00022723"/>
    </source>
</evidence>
<evidence type="ECO:0000256" key="7">
    <source>
        <dbReference type="SAM" id="SignalP"/>
    </source>
</evidence>
<dbReference type="PROSITE" id="PS51677">
    <property type="entry name" value="NODB"/>
    <property type="match status" value="1"/>
</dbReference>
<evidence type="ECO:0000313" key="9">
    <source>
        <dbReference type="EMBL" id="GJJ77811.1"/>
    </source>
</evidence>
<keyword evidence="5" id="KW-0119">Carbohydrate metabolism</keyword>
<evidence type="ECO:0000256" key="5">
    <source>
        <dbReference type="ARBA" id="ARBA00023277"/>
    </source>
</evidence>
<evidence type="ECO:0000256" key="3">
    <source>
        <dbReference type="ARBA" id="ARBA00022729"/>
    </source>
</evidence>
<dbReference type="GO" id="GO:0046872">
    <property type="term" value="F:metal ion binding"/>
    <property type="evidence" value="ECO:0007669"/>
    <property type="project" value="UniProtKB-KW"/>
</dbReference>
<keyword evidence="10" id="KW-1185">Reference proteome</keyword>
<keyword evidence="3 7" id="KW-0732">Signal</keyword>
<organism evidence="9 10">
    <name type="scientific">Entomortierella parvispora</name>
    <dbReference type="NCBI Taxonomy" id="205924"/>
    <lineage>
        <taxon>Eukaryota</taxon>
        <taxon>Fungi</taxon>
        <taxon>Fungi incertae sedis</taxon>
        <taxon>Mucoromycota</taxon>
        <taxon>Mortierellomycotina</taxon>
        <taxon>Mortierellomycetes</taxon>
        <taxon>Mortierellales</taxon>
        <taxon>Mortierellaceae</taxon>
        <taxon>Entomortierella</taxon>
    </lineage>
</organism>
<feature type="signal peptide" evidence="7">
    <location>
        <begin position="1"/>
        <end position="19"/>
    </location>
</feature>
<dbReference type="GO" id="GO:0016810">
    <property type="term" value="F:hydrolase activity, acting on carbon-nitrogen (but not peptide) bonds"/>
    <property type="evidence" value="ECO:0007669"/>
    <property type="project" value="InterPro"/>
</dbReference>
<feature type="domain" description="NodB homology" evidence="8">
    <location>
        <begin position="59"/>
        <end position="252"/>
    </location>
</feature>
<name>A0A9P3HJK3_9FUNG</name>
<dbReference type="SUPFAM" id="SSF88713">
    <property type="entry name" value="Glycoside hydrolase/deacetylase"/>
    <property type="match status" value="1"/>
</dbReference>
<evidence type="ECO:0000256" key="6">
    <source>
        <dbReference type="SAM" id="MobiDB-lite"/>
    </source>
</evidence>
<dbReference type="PANTHER" id="PTHR46471">
    <property type="entry name" value="CHITIN DEACETYLASE"/>
    <property type="match status" value="1"/>
</dbReference>
<evidence type="ECO:0000259" key="8">
    <source>
        <dbReference type="PROSITE" id="PS51677"/>
    </source>
</evidence>
<sequence length="347" mass="37137">MRFSRPAILSAFAMPLIAAAGNAPAPAPAAGAPVATSGPSTNTGPVTWADFLTSCQTPGQIALTYSEGPSEATMEMLETLKEAKATVTFFANATWLQYMQYAGVTRHAYLDGHLIGMTYRLPSDTSTGRTDAEIKEDIGRASRTIQDLIGVYPKYMKIHESNLKDPRLLNLVKSMGYTLVGFNMDEYDYKYNTAQTSGQIAEVYNAMFSKQMDAYGRKASYVVAGYDVPSTGAAAGLPKVVNTIQAHGYDMVRLDGCTNDKTPYKKDPIQNNGFVGDKKSFGAAEYKHGQNAVKNVTPQLGQNPSLTQGGSAAKDANGGTMKKSSASRTLATLASTLIPAMVLAYLL</sequence>
<dbReference type="PANTHER" id="PTHR46471:SF2">
    <property type="entry name" value="CHITIN DEACETYLASE-RELATED"/>
    <property type="match status" value="1"/>
</dbReference>
<comment type="cofactor">
    <cofactor evidence="1">
        <name>Co(2+)</name>
        <dbReference type="ChEBI" id="CHEBI:48828"/>
    </cofactor>
</comment>
<evidence type="ECO:0000313" key="10">
    <source>
        <dbReference type="Proteomes" id="UP000827284"/>
    </source>
</evidence>
<dbReference type="EMBL" id="BQFW01000014">
    <property type="protein sequence ID" value="GJJ77811.1"/>
    <property type="molecule type" value="Genomic_DNA"/>
</dbReference>
<accession>A0A9P3HJK3</accession>
<feature type="region of interest" description="Disordered" evidence="6">
    <location>
        <begin position="297"/>
        <end position="324"/>
    </location>
</feature>
<feature type="compositionally biased region" description="Polar residues" evidence="6">
    <location>
        <begin position="297"/>
        <end position="310"/>
    </location>
</feature>
<comment type="caution">
    <text evidence="9">The sequence shown here is derived from an EMBL/GenBank/DDBJ whole genome shotgun (WGS) entry which is preliminary data.</text>
</comment>
<keyword evidence="2" id="KW-0479">Metal-binding</keyword>
<dbReference type="Proteomes" id="UP000827284">
    <property type="component" value="Unassembled WGS sequence"/>
</dbReference>
<dbReference type="AlphaFoldDB" id="A0A9P3HJK3"/>
<evidence type="ECO:0000256" key="4">
    <source>
        <dbReference type="ARBA" id="ARBA00022801"/>
    </source>
</evidence>
<feature type="chain" id="PRO_5040373439" description="NodB homology domain-containing protein" evidence="7">
    <location>
        <begin position="20"/>
        <end position="347"/>
    </location>
</feature>
<dbReference type="InterPro" id="IPR011330">
    <property type="entry name" value="Glyco_hydro/deAcase_b/a-brl"/>
</dbReference>